<keyword evidence="5" id="KW-1185">Reference proteome</keyword>
<organism evidence="2 4">
    <name type="scientific">[Clostridium] leptum DSM 753</name>
    <dbReference type="NCBI Taxonomy" id="428125"/>
    <lineage>
        <taxon>Bacteria</taxon>
        <taxon>Bacillati</taxon>
        <taxon>Bacillota</taxon>
        <taxon>Clostridia</taxon>
        <taxon>Eubacteriales</taxon>
        <taxon>Oscillospiraceae</taxon>
        <taxon>Oscillospiraceae incertae sedis</taxon>
    </lineage>
</organism>
<dbReference type="EMBL" id="NOXF01000005">
    <property type="protein sequence ID" value="PEQ24583.1"/>
    <property type="molecule type" value="Genomic_DNA"/>
</dbReference>
<feature type="transmembrane region" description="Helical" evidence="1">
    <location>
        <begin position="12"/>
        <end position="31"/>
    </location>
</feature>
<evidence type="ECO:0000313" key="5">
    <source>
        <dbReference type="Proteomes" id="UP000220611"/>
    </source>
</evidence>
<dbReference type="OrthoDB" id="447058at2"/>
<feature type="transmembrane region" description="Helical" evidence="1">
    <location>
        <begin position="221"/>
        <end position="238"/>
    </location>
</feature>
<reference evidence="3 5" key="3">
    <citation type="submission" date="2017-07" db="EMBL/GenBank/DDBJ databases">
        <title>Prevalence of linear plasmids in Cutibacterium (Propionibacterium) acnes isolates obtained from prostatic tissue.</title>
        <authorList>
            <person name="Davidsson S."/>
            <person name="Carlsson J."/>
            <person name="Molling P."/>
            <person name="Andren O."/>
            <person name="Andersson S.-O."/>
            <person name="Brzuszkiewicz E."/>
            <person name="Poehlein A."/>
            <person name="Al-Zeer M."/>
            <person name="Brinkmann V."/>
            <person name="Scavenius C."/>
            <person name="Nazipi S."/>
            <person name="Soderquist B."/>
            <person name="Bruggemann H."/>
        </authorList>
    </citation>
    <scope>NUCLEOTIDE SEQUENCE [LARGE SCALE GENOMIC DNA]</scope>
    <source>
        <strain evidence="3 5">DSM 753</strain>
    </source>
</reference>
<feature type="transmembrane region" description="Helical" evidence="1">
    <location>
        <begin position="78"/>
        <end position="100"/>
    </location>
</feature>
<dbReference type="EMBL" id="ABCB02000018">
    <property type="protein sequence ID" value="EDO61339.1"/>
    <property type="molecule type" value="Genomic_DNA"/>
</dbReference>
<dbReference type="HOGENOM" id="CLU_469866_0_0_9"/>
<keyword evidence="1" id="KW-0472">Membrane</keyword>
<gene>
    <name evidence="3" type="ORF">CH238_08470</name>
    <name evidence="2" type="ORF">CLOLEP_01734</name>
</gene>
<dbReference type="AlphaFoldDB" id="A7VT43"/>
<reference evidence="2 4" key="1">
    <citation type="submission" date="2007-08" db="EMBL/GenBank/DDBJ databases">
        <title>Draft genome sequence of Clostridium leptum (DSM 753).</title>
        <authorList>
            <person name="Sudarsanam P."/>
            <person name="Ley R."/>
            <person name="Guruge J."/>
            <person name="Turnbaugh P.J."/>
            <person name="Mahowald M."/>
            <person name="Liep D."/>
            <person name="Gordon J."/>
        </authorList>
    </citation>
    <scope>NUCLEOTIDE SEQUENCE [LARGE SCALE GENOMIC DNA]</scope>
    <source>
        <strain evidence="2 4">DSM 753</strain>
    </source>
</reference>
<feature type="transmembrane region" description="Helical" evidence="1">
    <location>
        <begin position="134"/>
        <end position="154"/>
    </location>
</feature>
<feature type="transmembrane region" description="Helical" evidence="1">
    <location>
        <begin position="166"/>
        <end position="183"/>
    </location>
</feature>
<proteinExistence type="predicted"/>
<reference evidence="2 4" key="2">
    <citation type="submission" date="2007-08" db="EMBL/GenBank/DDBJ databases">
        <authorList>
            <person name="Fulton L."/>
            <person name="Clifton S."/>
            <person name="Fulton B."/>
            <person name="Xu J."/>
            <person name="Minx P."/>
            <person name="Pepin K.H."/>
            <person name="Johnson M."/>
            <person name="Thiruvilangam P."/>
            <person name="Bhonagiri V."/>
            <person name="Nash W.E."/>
            <person name="Wang C."/>
            <person name="Mardis E.R."/>
            <person name="Wilson R.K."/>
        </authorList>
    </citation>
    <scope>NUCLEOTIDE SEQUENCE [LARGE SCALE GENOMIC DNA]</scope>
    <source>
        <strain evidence="2 4">DSM 753</strain>
    </source>
</reference>
<evidence type="ECO:0000313" key="4">
    <source>
        <dbReference type="Proteomes" id="UP000003490"/>
    </source>
</evidence>
<dbReference type="Proteomes" id="UP000220611">
    <property type="component" value="Unassembled WGS sequence"/>
</dbReference>
<protein>
    <submittedName>
        <fullName evidence="2">Uncharacterized protein</fullName>
    </submittedName>
</protein>
<comment type="caution">
    <text evidence="2">The sequence shown here is derived from an EMBL/GenBank/DDBJ whole genome shotgun (WGS) entry which is preliminary data.</text>
</comment>
<feature type="transmembrane region" description="Helical" evidence="1">
    <location>
        <begin position="107"/>
        <end position="128"/>
    </location>
</feature>
<evidence type="ECO:0000256" key="1">
    <source>
        <dbReference type="SAM" id="Phobius"/>
    </source>
</evidence>
<evidence type="ECO:0000313" key="3">
    <source>
        <dbReference type="EMBL" id="PEQ24583.1"/>
    </source>
</evidence>
<feature type="transmembrane region" description="Helical" evidence="1">
    <location>
        <begin position="540"/>
        <end position="562"/>
    </location>
</feature>
<keyword evidence="1" id="KW-1133">Transmembrane helix</keyword>
<feature type="transmembrane region" description="Helical" evidence="1">
    <location>
        <begin position="499"/>
        <end position="520"/>
    </location>
</feature>
<evidence type="ECO:0000313" key="2">
    <source>
        <dbReference type="EMBL" id="EDO61339.1"/>
    </source>
</evidence>
<name>A7VT43_9FIRM</name>
<dbReference type="eggNOG" id="ENOG502ZD50">
    <property type="taxonomic scope" value="Bacteria"/>
</dbReference>
<feature type="transmembrane region" description="Helical" evidence="1">
    <location>
        <begin position="465"/>
        <end position="487"/>
    </location>
</feature>
<sequence length="580" mass="66672">MVQILKKSQIVFLSIVTLFRIFLSQWIGNWYPSSQTFDDYILVTYANITEHFRTPNINSLIKDMGYPLFLDFVHLTGLSYNIVLSIIWVIAAILMVRLFSRFGLQPIFLIFIYLFVLFTPCAFDYYVGTRLYRNSIIAPFLFIVFALMLILIVDVLKNKDISAKKILLNIIALSFFFTFTYYIKEDGFWMLPCLALMFAICIGISLYHYFKNKDNRNPIRLLRLIIMLFLPLILFYAGTNFYKGVNYHFFGVYEINTRTEGELGKFVSSIYKIKSDHRDKNIWAPYDAIEKAFDASETLQKYPELEESILNTVWFDGGKSMIAGDFLTWVLRTSLDSTGLWKSDAQINELFAQVNEEISQAFVDGTLEKDDRISLTSSGGSRTFSEILELQDEITQTYRTSILMEGYVAQKGQTEYNRLESCSTASYITNMNFLPIENGYTAGFQEKKAMVGNSIASGIIKLYSILNPMLCLIAIVGFFLTLISLLARKNQASKETKRLFVFALSTVFVFAGMSLVYAFGISWFSEFIWRETNIINTNVLKLYTIGIVPMLCMVELFGLYLFSNCIKKALPFFSSRLKKG</sequence>
<accession>A7VT43</accession>
<dbReference type="Proteomes" id="UP000003490">
    <property type="component" value="Unassembled WGS sequence"/>
</dbReference>
<keyword evidence="1" id="KW-0812">Transmembrane</keyword>
<feature type="transmembrane region" description="Helical" evidence="1">
    <location>
        <begin position="189"/>
        <end position="209"/>
    </location>
</feature>